<organism evidence="2 3">
    <name type="scientific">Gossypium australe</name>
    <dbReference type="NCBI Taxonomy" id="47621"/>
    <lineage>
        <taxon>Eukaryota</taxon>
        <taxon>Viridiplantae</taxon>
        <taxon>Streptophyta</taxon>
        <taxon>Embryophyta</taxon>
        <taxon>Tracheophyta</taxon>
        <taxon>Spermatophyta</taxon>
        <taxon>Magnoliopsida</taxon>
        <taxon>eudicotyledons</taxon>
        <taxon>Gunneridae</taxon>
        <taxon>Pentapetalae</taxon>
        <taxon>rosids</taxon>
        <taxon>malvids</taxon>
        <taxon>Malvales</taxon>
        <taxon>Malvaceae</taxon>
        <taxon>Malvoideae</taxon>
        <taxon>Gossypium</taxon>
    </lineage>
</organism>
<reference evidence="3" key="1">
    <citation type="journal article" date="2019" name="Plant Biotechnol. J.">
        <title>Genome sequencing of the Australian wild diploid species Gossypium australe highlights disease resistance and delayed gland morphogenesis.</title>
        <authorList>
            <person name="Cai Y."/>
            <person name="Cai X."/>
            <person name="Wang Q."/>
            <person name="Wang P."/>
            <person name="Zhang Y."/>
            <person name="Cai C."/>
            <person name="Xu Y."/>
            <person name="Wang K."/>
            <person name="Zhou Z."/>
            <person name="Wang C."/>
            <person name="Geng S."/>
            <person name="Li B."/>
            <person name="Dong Q."/>
            <person name="Hou Y."/>
            <person name="Wang H."/>
            <person name="Ai P."/>
            <person name="Liu Z."/>
            <person name="Yi F."/>
            <person name="Sun M."/>
            <person name="An G."/>
            <person name="Cheng J."/>
            <person name="Zhang Y."/>
            <person name="Shi Q."/>
            <person name="Xie Y."/>
            <person name="Shi X."/>
            <person name="Chang Y."/>
            <person name="Huang F."/>
            <person name="Chen Y."/>
            <person name="Hong S."/>
            <person name="Mi L."/>
            <person name="Sun Q."/>
            <person name="Zhang L."/>
            <person name="Zhou B."/>
            <person name="Peng R."/>
            <person name="Zhang X."/>
            <person name="Liu F."/>
        </authorList>
    </citation>
    <scope>NUCLEOTIDE SEQUENCE [LARGE SCALE GENOMIC DNA]</scope>
    <source>
        <strain evidence="3">cv. PA1801</strain>
    </source>
</reference>
<evidence type="ECO:0000313" key="2">
    <source>
        <dbReference type="EMBL" id="KAA3464922.1"/>
    </source>
</evidence>
<dbReference type="InterPro" id="IPR025486">
    <property type="entry name" value="DUF4378"/>
</dbReference>
<dbReference type="PANTHER" id="PTHR46836">
    <property type="entry name" value="AFADIN"/>
    <property type="match status" value="1"/>
</dbReference>
<dbReference type="OrthoDB" id="1925259at2759"/>
<proteinExistence type="predicted"/>
<evidence type="ECO:0000259" key="1">
    <source>
        <dbReference type="Pfam" id="PF14309"/>
    </source>
</evidence>
<dbReference type="AlphaFoldDB" id="A0A5B6V710"/>
<evidence type="ECO:0000313" key="3">
    <source>
        <dbReference type="Proteomes" id="UP000325315"/>
    </source>
</evidence>
<protein>
    <submittedName>
        <fullName evidence="2">Afadin</fullName>
    </submittedName>
</protein>
<dbReference type="Proteomes" id="UP000325315">
    <property type="component" value="Unassembled WGS sequence"/>
</dbReference>
<comment type="caution">
    <text evidence="2">The sequence shown here is derived from an EMBL/GenBank/DDBJ whole genome shotgun (WGS) entry which is preliminary data.</text>
</comment>
<name>A0A5B6V710_9ROSI</name>
<dbReference type="PANTHER" id="PTHR46836:SF8">
    <property type="entry name" value="AFADIN"/>
    <property type="match status" value="1"/>
</dbReference>
<sequence length="194" mass="22417">MQLQLLKLETEAYEEGTMLLSSDDDGDRVSIQLATAEKNLESVYIVDVLVNSGINGADLDTFLATWHSPECPVNPTVFEELEKKYHNLNSWSRAKRRLMFDRINSKLLEIRQQYIDQFPWIKKPVRKIIPKWNILELEDSLHKSLVSENKKPDMDAEVCEWSNLRDDIDVIGKEIERLLVDELVGAAEMSDVQN</sequence>
<dbReference type="EMBL" id="SMMG02000007">
    <property type="protein sequence ID" value="KAA3464922.1"/>
    <property type="molecule type" value="Genomic_DNA"/>
</dbReference>
<accession>A0A5B6V710</accession>
<gene>
    <name evidence="2" type="ORF">EPI10_000141</name>
</gene>
<keyword evidence="3" id="KW-1185">Reference proteome</keyword>
<dbReference type="Pfam" id="PF14309">
    <property type="entry name" value="DUF4378"/>
    <property type="match status" value="1"/>
</dbReference>
<feature type="domain" description="DUF4378" evidence="1">
    <location>
        <begin position="42"/>
        <end position="184"/>
    </location>
</feature>